<evidence type="ECO:0008006" key="4">
    <source>
        <dbReference type="Google" id="ProtNLM"/>
    </source>
</evidence>
<protein>
    <recommendedName>
        <fullName evidence="4">Asp23/Gls24 family envelope stress response protein</fullName>
    </recommendedName>
</protein>
<sequence>MALGDREVTHPRGQPGAAQPDPARLVGDERLPCGHLVSQAWEDARTGRADPHLANCPHCRQAVEGLAALDRATRTLRAYLPSARSVADHVIRAVRAEARLGWMVPLDDPERDLRVAETTAARVLRRAADRIPGVRAASCRLAPADDATGVTVAMTLAMTLDQSLPGRAGQVRRAVADAAQRELGLAVSGIDLNVASVLQLLSAPVRGASPSHDRSE</sequence>
<dbReference type="Proteomes" id="UP000236754">
    <property type="component" value="Unassembled WGS sequence"/>
</dbReference>
<gene>
    <name evidence="2" type="ORF">SAMN05216223_12911</name>
</gene>
<feature type="region of interest" description="Disordered" evidence="1">
    <location>
        <begin position="1"/>
        <end position="25"/>
    </location>
</feature>
<name>A0A1H6E8H9_9ACTN</name>
<accession>A0A1H6E8H9</accession>
<evidence type="ECO:0000313" key="3">
    <source>
        <dbReference type="Proteomes" id="UP000236754"/>
    </source>
</evidence>
<dbReference type="AlphaFoldDB" id="A0A1H6E8H9"/>
<keyword evidence="3" id="KW-1185">Reference proteome</keyword>
<organism evidence="2 3">
    <name type="scientific">Actinacidiphila yanglinensis</name>
    <dbReference type="NCBI Taxonomy" id="310779"/>
    <lineage>
        <taxon>Bacteria</taxon>
        <taxon>Bacillati</taxon>
        <taxon>Actinomycetota</taxon>
        <taxon>Actinomycetes</taxon>
        <taxon>Kitasatosporales</taxon>
        <taxon>Streptomycetaceae</taxon>
        <taxon>Actinacidiphila</taxon>
    </lineage>
</organism>
<feature type="compositionally biased region" description="Basic and acidic residues" evidence="1">
    <location>
        <begin position="1"/>
        <end position="10"/>
    </location>
</feature>
<proteinExistence type="predicted"/>
<evidence type="ECO:0000313" key="2">
    <source>
        <dbReference type="EMBL" id="SEG94007.1"/>
    </source>
</evidence>
<dbReference type="EMBL" id="FNVU01000029">
    <property type="protein sequence ID" value="SEG94007.1"/>
    <property type="molecule type" value="Genomic_DNA"/>
</dbReference>
<reference evidence="2 3" key="1">
    <citation type="submission" date="2016-10" db="EMBL/GenBank/DDBJ databases">
        <authorList>
            <person name="de Groot N.N."/>
        </authorList>
    </citation>
    <scope>NUCLEOTIDE SEQUENCE [LARGE SCALE GENOMIC DNA]</scope>
    <source>
        <strain evidence="2 3">CGMCC 4.2023</strain>
    </source>
</reference>
<dbReference type="RefSeq" id="WP_103890676.1">
    <property type="nucleotide sequence ID" value="NZ_FNVU01000029.1"/>
</dbReference>
<evidence type="ECO:0000256" key="1">
    <source>
        <dbReference type="SAM" id="MobiDB-lite"/>
    </source>
</evidence>
<dbReference type="OrthoDB" id="3711227at2"/>